<accession>A0A4D7BCB4</accession>
<organism evidence="1 2">
    <name type="scientific">Phreatobacter stygius</name>
    <dbReference type="NCBI Taxonomy" id="1940610"/>
    <lineage>
        <taxon>Bacteria</taxon>
        <taxon>Pseudomonadati</taxon>
        <taxon>Pseudomonadota</taxon>
        <taxon>Alphaproteobacteria</taxon>
        <taxon>Hyphomicrobiales</taxon>
        <taxon>Phreatobacteraceae</taxon>
        <taxon>Phreatobacter</taxon>
    </lineage>
</organism>
<name>A0A4D7BCB4_9HYPH</name>
<dbReference type="SUPFAM" id="SSF103025">
    <property type="entry name" value="Folate-binding domain"/>
    <property type="match status" value="1"/>
</dbReference>
<dbReference type="KEGG" id="pstg:E8M01_31960"/>
<dbReference type="Proteomes" id="UP000298781">
    <property type="component" value="Chromosome"/>
</dbReference>
<dbReference type="EMBL" id="CP039690">
    <property type="protein sequence ID" value="QCI68440.1"/>
    <property type="molecule type" value="Genomic_DNA"/>
</dbReference>
<reference evidence="1 2" key="1">
    <citation type="submission" date="2019-04" db="EMBL/GenBank/DDBJ databases">
        <title>Phreatobacter aquaticus sp. nov.</title>
        <authorList>
            <person name="Choi A."/>
        </authorList>
    </citation>
    <scope>NUCLEOTIDE SEQUENCE [LARGE SCALE GENOMIC DNA]</scope>
    <source>
        <strain evidence="1 2">KCTC 52518</strain>
    </source>
</reference>
<keyword evidence="2" id="KW-1185">Reference proteome</keyword>
<dbReference type="AlphaFoldDB" id="A0A4D7BCB4"/>
<dbReference type="InterPro" id="IPR007375">
    <property type="entry name" value="SoxG"/>
</dbReference>
<sequence length="189" mass="19579">MSMPVEDGCMAEPGRAHRILSGESLTIERIEPQDLVLVGALDGADAGPRLAATLACAAPAPNRWTETEDHVLASTGAGRWMVSAKAPAASSLAARLEAALGATAAVVDFSHGRVVFALEGQGARVVLAKGCTVDLRPAKLAAGAAIVAALTKLAVTILVDEGERFEVYVASSYADHVEEWLTASTREFA</sequence>
<dbReference type="Gene3D" id="3.30.70.1520">
    <property type="entry name" value="Heterotetrameric sarcosine oxidase"/>
    <property type="match status" value="1"/>
</dbReference>
<dbReference type="Gene3D" id="3.30.1360.120">
    <property type="entry name" value="Probable tRNA modification gtpase trme, domain 1"/>
    <property type="match status" value="1"/>
</dbReference>
<evidence type="ECO:0000313" key="1">
    <source>
        <dbReference type="EMBL" id="QCI68440.1"/>
    </source>
</evidence>
<protein>
    <recommendedName>
        <fullName evidence="3">Sarcosine oxidase subunit gamma</fullName>
    </recommendedName>
</protein>
<gene>
    <name evidence="1" type="ORF">E8M01_31960</name>
</gene>
<proteinExistence type="predicted"/>
<dbReference type="OrthoDB" id="9814782at2"/>
<dbReference type="InterPro" id="IPR027266">
    <property type="entry name" value="TrmE/GcvT-like"/>
</dbReference>
<evidence type="ECO:0000313" key="2">
    <source>
        <dbReference type="Proteomes" id="UP000298781"/>
    </source>
</evidence>
<dbReference type="Pfam" id="PF04268">
    <property type="entry name" value="SoxG"/>
    <property type="match status" value="1"/>
</dbReference>
<evidence type="ECO:0008006" key="3">
    <source>
        <dbReference type="Google" id="ProtNLM"/>
    </source>
</evidence>